<proteinExistence type="predicted"/>
<dbReference type="HOGENOM" id="CLU_164133_0_3_1"/>
<dbReference type="PRINTS" id="PR00759">
    <property type="entry name" value="BASICPTASE"/>
</dbReference>
<evidence type="ECO:0000259" key="8">
    <source>
        <dbReference type="PROSITE" id="PS50279"/>
    </source>
</evidence>
<dbReference type="SMART" id="SM00217">
    <property type="entry name" value="WAP"/>
    <property type="match status" value="1"/>
</dbReference>
<keyword evidence="7" id="KW-0472">Membrane</keyword>
<dbReference type="Pfam" id="PF00095">
    <property type="entry name" value="WAP"/>
    <property type="match status" value="1"/>
</dbReference>
<dbReference type="InterPro" id="IPR036645">
    <property type="entry name" value="Elafin-like_sf"/>
</dbReference>
<dbReference type="Bgee" id="ENSACAG00000024008">
    <property type="expression patterns" value="Expressed in lung and 4 other cell types or tissues"/>
</dbReference>
<evidence type="ECO:0000259" key="9">
    <source>
        <dbReference type="PROSITE" id="PS51390"/>
    </source>
</evidence>
<keyword evidence="7" id="KW-0812">Transmembrane</keyword>
<dbReference type="PANTHER" id="PTHR10083:SF376">
    <property type="entry name" value="SERINE PEPTIDASE INHIBITOR, KUNITZ TYPE, 3"/>
    <property type="match status" value="1"/>
</dbReference>
<dbReference type="eggNOG" id="KOG3540">
    <property type="taxonomic scope" value="Eukaryota"/>
</dbReference>
<evidence type="ECO:0000313" key="10">
    <source>
        <dbReference type="Ensembl" id="ENSACAP00000020593.2"/>
    </source>
</evidence>
<reference evidence="10" key="2">
    <citation type="submission" date="2025-08" db="UniProtKB">
        <authorList>
            <consortium name="Ensembl"/>
        </authorList>
    </citation>
    <scope>IDENTIFICATION</scope>
</reference>
<dbReference type="GO" id="GO:0004867">
    <property type="term" value="F:serine-type endopeptidase inhibitor activity"/>
    <property type="evidence" value="ECO:0000318"/>
    <property type="project" value="GO_Central"/>
</dbReference>
<evidence type="ECO:0000256" key="6">
    <source>
        <dbReference type="ARBA" id="ARBA00023157"/>
    </source>
</evidence>
<dbReference type="PROSITE" id="PS51257">
    <property type="entry name" value="PROKAR_LIPOPROTEIN"/>
    <property type="match status" value="1"/>
</dbReference>
<dbReference type="GO" id="GO:0044483">
    <property type="term" value="P:venom-mediated perturbation of hemostasis"/>
    <property type="evidence" value="ECO:0007669"/>
    <property type="project" value="UniProtKB-ARBA"/>
</dbReference>
<dbReference type="SUPFAM" id="SSF57256">
    <property type="entry name" value="Elafin-like"/>
    <property type="match status" value="1"/>
</dbReference>
<keyword evidence="11" id="KW-1185">Reference proteome</keyword>
<dbReference type="InterPro" id="IPR050098">
    <property type="entry name" value="TFPI/VKTCI-like"/>
</dbReference>
<keyword evidence="7" id="KW-1133">Transmembrane helix</keyword>
<accession>H9GUA1</accession>
<evidence type="ECO:0000256" key="2">
    <source>
        <dbReference type="ARBA" id="ARBA00022525"/>
    </source>
</evidence>
<dbReference type="PROSITE" id="PS51390">
    <property type="entry name" value="WAP"/>
    <property type="match status" value="1"/>
</dbReference>
<evidence type="ECO:0000256" key="7">
    <source>
        <dbReference type="SAM" id="Phobius"/>
    </source>
</evidence>
<reference evidence="10" key="3">
    <citation type="submission" date="2025-09" db="UniProtKB">
        <authorList>
            <consortium name="Ensembl"/>
        </authorList>
    </citation>
    <scope>IDENTIFICATION</scope>
</reference>
<feature type="transmembrane region" description="Helical" evidence="7">
    <location>
        <begin position="6"/>
        <end position="27"/>
    </location>
</feature>
<feature type="domain" description="BPTI/Kunitz inhibitor" evidence="8">
    <location>
        <begin position="136"/>
        <end position="186"/>
    </location>
</feature>
<sequence>MNFNREKWATFVLLSFANFSIYLILLLQGCSWPKSLESDNMCNRGYEEVTFYGKSCFAATSEQGEVPNVHTVGCPTGHSQTRSTFCFKARPRGHSGPFARSSSRAMKAGQLAILSLAGLVATWAALPSAAGQTDVCTLPKDAGPCDAVYPRWFYNWSGRKCEKFTYGGCGGNGNNFKTLEKCEATCRHHGLPSGAPGECPEIHGPGLCVEFCGSDDVCGPGQKCCSNGCGHTCMDVTRGTRRPPWEPPSSSF</sequence>
<keyword evidence="2" id="KW-0964">Secreted</keyword>
<evidence type="ECO:0000256" key="4">
    <source>
        <dbReference type="ARBA" id="ARBA00022729"/>
    </source>
</evidence>
<comment type="subcellular location">
    <subcellularLocation>
        <location evidence="1">Secreted</location>
    </subcellularLocation>
</comment>
<evidence type="ECO:0000256" key="1">
    <source>
        <dbReference type="ARBA" id="ARBA00004613"/>
    </source>
</evidence>
<dbReference type="GeneTree" id="ENSGT01030000235306"/>
<dbReference type="InParanoid" id="H9GUA1"/>
<dbReference type="InterPro" id="IPR020901">
    <property type="entry name" value="Prtase_inh_Kunz-CS"/>
</dbReference>
<protein>
    <submittedName>
        <fullName evidence="10">Uncharacterized protein</fullName>
    </submittedName>
</protein>
<dbReference type="PANTHER" id="PTHR10083">
    <property type="entry name" value="KUNITZ-TYPE PROTEASE INHIBITOR-RELATED"/>
    <property type="match status" value="1"/>
</dbReference>
<name>H9GUA1_ANOCA</name>
<dbReference type="Ensembl" id="ENSACAT00000022816.3">
    <property type="protein sequence ID" value="ENSACAP00000020593.2"/>
    <property type="gene ID" value="ENSACAG00000024008.3"/>
</dbReference>
<evidence type="ECO:0000313" key="11">
    <source>
        <dbReference type="Proteomes" id="UP000001646"/>
    </source>
</evidence>
<dbReference type="Gene3D" id="4.10.410.10">
    <property type="entry name" value="Pancreatic trypsin inhibitor Kunitz domain"/>
    <property type="match status" value="1"/>
</dbReference>
<dbReference type="SMART" id="SM00131">
    <property type="entry name" value="KU"/>
    <property type="match status" value="1"/>
</dbReference>
<keyword evidence="5" id="KW-0722">Serine protease inhibitor</keyword>
<dbReference type="SUPFAM" id="SSF57362">
    <property type="entry name" value="BPTI-like"/>
    <property type="match status" value="1"/>
</dbReference>
<evidence type="ECO:0000256" key="5">
    <source>
        <dbReference type="ARBA" id="ARBA00022900"/>
    </source>
</evidence>
<dbReference type="GO" id="GO:0005615">
    <property type="term" value="C:extracellular space"/>
    <property type="evidence" value="ECO:0000318"/>
    <property type="project" value="GO_Central"/>
</dbReference>
<dbReference type="FunFam" id="4.10.410.10:FF:000021">
    <property type="entry name" value="Serine protease inhibitor, putative"/>
    <property type="match status" value="1"/>
</dbReference>
<reference evidence="10" key="1">
    <citation type="submission" date="2009-12" db="EMBL/GenBank/DDBJ databases">
        <title>The Genome Sequence of Anolis carolinensis (Green Anole Lizard).</title>
        <authorList>
            <consortium name="The Genome Sequencing Platform"/>
            <person name="Di Palma F."/>
            <person name="Alfoldi J."/>
            <person name="Heiman D."/>
            <person name="Young S."/>
            <person name="Grabherr M."/>
            <person name="Johnson J."/>
            <person name="Lander E.S."/>
            <person name="Lindblad-Toh K."/>
        </authorList>
    </citation>
    <scope>NUCLEOTIDE SEQUENCE [LARGE SCALE GENOMIC DNA]</scope>
    <source>
        <strain evidence="10">JBL SC #1</strain>
    </source>
</reference>
<organism evidence="10 11">
    <name type="scientific">Anolis carolinensis</name>
    <name type="common">Green anole</name>
    <name type="synonym">American chameleon</name>
    <dbReference type="NCBI Taxonomy" id="28377"/>
    <lineage>
        <taxon>Eukaryota</taxon>
        <taxon>Metazoa</taxon>
        <taxon>Chordata</taxon>
        <taxon>Craniata</taxon>
        <taxon>Vertebrata</taxon>
        <taxon>Euteleostomi</taxon>
        <taxon>Lepidosauria</taxon>
        <taxon>Squamata</taxon>
        <taxon>Bifurcata</taxon>
        <taxon>Unidentata</taxon>
        <taxon>Episquamata</taxon>
        <taxon>Toxicofera</taxon>
        <taxon>Iguania</taxon>
        <taxon>Dactyloidae</taxon>
        <taxon>Anolis</taxon>
    </lineage>
</organism>
<evidence type="ECO:0000256" key="3">
    <source>
        <dbReference type="ARBA" id="ARBA00022690"/>
    </source>
</evidence>
<keyword evidence="4" id="KW-0732">Signal</keyword>
<feature type="domain" description="WAP" evidence="9">
    <location>
        <begin position="192"/>
        <end position="237"/>
    </location>
</feature>
<dbReference type="InterPro" id="IPR008197">
    <property type="entry name" value="WAP_dom"/>
</dbReference>
<dbReference type="InterPro" id="IPR036880">
    <property type="entry name" value="Kunitz_BPTI_sf"/>
</dbReference>
<dbReference type="CDD" id="cd00199">
    <property type="entry name" value="WAP"/>
    <property type="match status" value="1"/>
</dbReference>
<keyword evidence="3" id="KW-0646">Protease inhibitor</keyword>
<dbReference type="AlphaFoldDB" id="H9GUA1"/>
<dbReference type="Pfam" id="PF00014">
    <property type="entry name" value="Kunitz_BPTI"/>
    <property type="match status" value="1"/>
</dbReference>
<dbReference type="PROSITE" id="PS50279">
    <property type="entry name" value="BPTI_KUNITZ_2"/>
    <property type="match status" value="1"/>
</dbReference>
<dbReference type="Proteomes" id="UP000001646">
    <property type="component" value="Unplaced"/>
</dbReference>
<dbReference type="PROSITE" id="PS00280">
    <property type="entry name" value="BPTI_KUNITZ_1"/>
    <property type="match status" value="1"/>
</dbReference>
<dbReference type="InterPro" id="IPR002223">
    <property type="entry name" value="Kunitz_BPTI"/>
</dbReference>
<keyword evidence="6" id="KW-1015">Disulfide bond</keyword>
<dbReference type="Gene3D" id="4.10.75.10">
    <property type="entry name" value="Elafin-like"/>
    <property type="match status" value="1"/>
</dbReference>